<comment type="caution">
    <text evidence="1">The sequence shown here is derived from an EMBL/GenBank/DDBJ whole genome shotgun (WGS) entry which is preliminary data.</text>
</comment>
<evidence type="ECO:0000313" key="1">
    <source>
        <dbReference type="EMBL" id="PIP73976.1"/>
    </source>
</evidence>
<dbReference type="CDD" id="cd24049">
    <property type="entry name" value="ASKHA_NBD_PilM"/>
    <property type="match status" value="1"/>
</dbReference>
<proteinExistence type="predicted"/>
<gene>
    <name evidence="1" type="ORF">COW88_00165</name>
</gene>
<dbReference type="Pfam" id="PF11104">
    <property type="entry name" value="PilM_2"/>
    <property type="match status" value="1"/>
</dbReference>
<dbReference type="Gene3D" id="3.30.1490.300">
    <property type="match status" value="1"/>
</dbReference>
<dbReference type="PANTHER" id="PTHR32432:SF3">
    <property type="entry name" value="ETHANOLAMINE UTILIZATION PROTEIN EUTJ"/>
    <property type="match status" value="1"/>
</dbReference>
<reference evidence="1 2" key="1">
    <citation type="submission" date="2017-09" db="EMBL/GenBank/DDBJ databases">
        <title>Depth-based differentiation of microbial function through sediment-hosted aquifers and enrichment of novel symbionts in the deep terrestrial subsurface.</title>
        <authorList>
            <person name="Probst A.J."/>
            <person name="Ladd B."/>
            <person name="Jarett J.K."/>
            <person name="Geller-Mcgrath D.E."/>
            <person name="Sieber C.M."/>
            <person name="Emerson J.B."/>
            <person name="Anantharaman K."/>
            <person name="Thomas B.C."/>
            <person name="Malmstrom R."/>
            <person name="Stieglmeier M."/>
            <person name="Klingl A."/>
            <person name="Woyke T."/>
            <person name="Ryan C.M."/>
            <person name="Banfield J.F."/>
        </authorList>
    </citation>
    <scope>NUCLEOTIDE SEQUENCE [LARGE SCALE GENOMIC DNA]</scope>
    <source>
        <strain evidence="1">CG22_combo_CG10-13_8_21_14_all_47_15</strain>
    </source>
</reference>
<dbReference type="InterPro" id="IPR005883">
    <property type="entry name" value="PilM"/>
</dbReference>
<dbReference type="InterPro" id="IPR050696">
    <property type="entry name" value="FtsA/MreB"/>
</dbReference>
<organism evidence="1 2">
    <name type="scientific">Candidatus Lloydbacteria bacterium CG22_combo_CG10-13_8_21_14_all_47_15</name>
    <dbReference type="NCBI Taxonomy" id="1974635"/>
    <lineage>
        <taxon>Bacteria</taxon>
        <taxon>Candidatus Lloydiibacteriota</taxon>
    </lineage>
</organism>
<evidence type="ECO:0008006" key="3">
    <source>
        <dbReference type="Google" id="ProtNLM"/>
    </source>
</evidence>
<dbReference type="Pfam" id="PF14450">
    <property type="entry name" value="FtsA"/>
    <property type="match status" value="1"/>
</dbReference>
<dbReference type="InterPro" id="IPR043129">
    <property type="entry name" value="ATPase_NBD"/>
</dbReference>
<dbReference type="EMBL" id="PCTL01000001">
    <property type="protein sequence ID" value="PIP73976.1"/>
    <property type="molecule type" value="Genomic_DNA"/>
</dbReference>
<dbReference type="PANTHER" id="PTHR32432">
    <property type="entry name" value="CELL DIVISION PROTEIN FTSA-RELATED"/>
    <property type="match status" value="1"/>
</dbReference>
<dbReference type="AlphaFoldDB" id="A0A2H0CVT5"/>
<name>A0A2H0CVT5_9BACT</name>
<dbReference type="Gene3D" id="3.30.420.40">
    <property type="match status" value="2"/>
</dbReference>
<sequence length="408" mass="43596">MATDALWQKLGTIVEFVRDSISQKGAKQSVLGIDVGSSFVKIVQLKNKGGKAVLETYGEIGLGSYGNAEQGQATNLPPEKIVEAVSDLFKEANVTTKNAAVAIPLRASLLSLMEVPKLEGKQFDNMIAIEARKYIPVSISEVTLDWWVVPKQQGGDIPEGVQDGSDVVLSKKSRKGKDRELVEVMVVAIHNDALEKYQQIVSALNLESVFFELEVFSTVRATFGRSIAPMLVVDIGAASTKIAIIEYGVVRFSHTINRGSQDISVSVSKSLSVSFGKAEELKKKFGMLGDEASEAAEADGKAGVVADVSKLTFETIFGEINESIVAHQREHNVPVEAAVLTGGGALLKGILPFATEHLNIEVSLGNAFGKIEAPAFLEGVLAKAGPEFAVAAGIALRKLQEGNKNLDF</sequence>
<protein>
    <recommendedName>
        <fullName evidence="3">SHS2 domain-containing protein</fullName>
    </recommendedName>
</protein>
<dbReference type="Proteomes" id="UP000230638">
    <property type="component" value="Unassembled WGS sequence"/>
</dbReference>
<accession>A0A2H0CVT5</accession>
<evidence type="ECO:0000313" key="2">
    <source>
        <dbReference type="Proteomes" id="UP000230638"/>
    </source>
</evidence>
<dbReference type="SUPFAM" id="SSF53067">
    <property type="entry name" value="Actin-like ATPase domain"/>
    <property type="match status" value="2"/>
</dbReference>